<accession>A0A1W1I243</accession>
<evidence type="ECO:0000256" key="6">
    <source>
        <dbReference type="ARBA" id="ARBA00022723"/>
    </source>
</evidence>
<dbReference type="InterPro" id="IPR040442">
    <property type="entry name" value="Pyrv_kinase-like_dom_sf"/>
</dbReference>
<dbReference type="InterPro" id="IPR011037">
    <property type="entry name" value="Pyrv_Knase-like_insert_dom_sf"/>
</dbReference>
<dbReference type="InterPro" id="IPR018209">
    <property type="entry name" value="Pyrv_Knase_AS"/>
</dbReference>
<evidence type="ECO:0000256" key="9">
    <source>
        <dbReference type="ARBA" id="ARBA00022840"/>
    </source>
</evidence>
<dbReference type="InterPro" id="IPR015795">
    <property type="entry name" value="Pyrv_Knase_C"/>
</dbReference>
<dbReference type="InterPro" id="IPR015806">
    <property type="entry name" value="Pyrv_Knase_insert_dom_sf"/>
</dbReference>
<dbReference type="Gene3D" id="2.40.33.10">
    <property type="entry name" value="PK beta-barrel domain-like"/>
    <property type="match status" value="1"/>
</dbReference>
<dbReference type="PANTHER" id="PTHR11817">
    <property type="entry name" value="PYRUVATE KINASE"/>
    <property type="match status" value="1"/>
</dbReference>
<evidence type="ECO:0000256" key="10">
    <source>
        <dbReference type="ARBA" id="ARBA00022842"/>
    </source>
</evidence>
<dbReference type="Gene3D" id="3.20.20.60">
    <property type="entry name" value="Phosphoenolpyruvate-binding domains"/>
    <property type="match status" value="1"/>
</dbReference>
<protein>
    <recommendedName>
        <fullName evidence="4 13">Pyruvate kinase</fullName>
        <ecNumber evidence="4 13">2.7.1.40</ecNumber>
    </recommendedName>
</protein>
<dbReference type="SUPFAM" id="SSF52935">
    <property type="entry name" value="PK C-terminal domain-like"/>
    <property type="match status" value="1"/>
</dbReference>
<dbReference type="PROSITE" id="PS00110">
    <property type="entry name" value="PYRUVATE_KINASE"/>
    <property type="match status" value="1"/>
</dbReference>
<comment type="cofactor">
    <cofactor evidence="1">
        <name>K(+)</name>
        <dbReference type="ChEBI" id="CHEBI:29103"/>
    </cofactor>
</comment>
<dbReference type="OrthoDB" id="9812123at2"/>
<feature type="domain" description="Pyruvate kinase C-terminal" evidence="16">
    <location>
        <begin position="368"/>
        <end position="481"/>
    </location>
</feature>
<dbReference type="PRINTS" id="PR01050">
    <property type="entry name" value="PYRUVTKNASE"/>
</dbReference>
<dbReference type="FunFam" id="2.40.33.10:FF:000001">
    <property type="entry name" value="Pyruvate kinase"/>
    <property type="match status" value="1"/>
</dbReference>
<evidence type="ECO:0000256" key="4">
    <source>
        <dbReference type="ARBA" id="ARBA00012142"/>
    </source>
</evidence>
<dbReference type="KEGG" id="nja:NSJP_0906"/>
<comment type="similarity">
    <text evidence="3 14">Belongs to the pyruvate kinase family.</text>
</comment>
<evidence type="ECO:0000256" key="12">
    <source>
        <dbReference type="ARBA" id="ARBA00023317"/>
    </source>
</evidence>
<dbReference type="GO" id="GO:0005524">
    <property type="term" value="F:ATP binding"/>
    <property type="evidence" value="ECO:0007669"/>
    <property type="project" value="UniProtKB-KW"/>
</dbReference>
<dbReference type="EC" id="2.7.1.40" evidence="4 13"/>
<evidence type="ECO:0000256" key="14">
    <source>
        <dbReference type="RuleBase" id="RU000504"/>
    </source>
</evidence>
<dbReference type="InterPro" id="IPR001697">
    <property type="entry name" value="Pyr_Knase"/>
</dbReference>
<dbReference type="NCBIfam" id="NF004978">
    <property type="entry name" value="PRK06354.1"/>
    <property type="match status" value="1"/>
</dbReference>
<dbReference type="NCBIfam" id="TIGR01064">
    <property type="entry name" value="pyruv_kin"/>
    <property type="match status" value="1"/>
</dbReference>
<evidence type="ECO:0000313" key="17">
    <source>
        <dbReference type="EMBL" id="SLM47078.1"/>
    </source>
</evidence>
<evidence type="ECO:0000259" key="16">
    <source>
        <dbReference type="Pfam" id="PF02887"/>
    </source>
</evidence>
<dbReference type="EMBL" id="LT828648">
    <property type="protein sequence ID" value="SLM47078.1"/>
    <property type="molecule type" value="Genomic_DNA"/>
</dbReference>
<keyword evidence="7" id="KW-0547">Nucleotide-binding</keyword>
<dbReference type="GO" id="GO:0000287">
    <property type="term" value="F:magnesium ion binding"/>
    <property type="evidence" value="ECO:0007669"/>
    <property type="project" value="UniProtKB-UniRule"/>
</dbReference>
<sequence length="484" mass="51198">MRKAKIVCTIGPASESLDVLSRLIEQGMDAARLNFSHGTHDSHRRAIRSIREAAASRQAAVAIIQDVQGPRIRVDEVGEKGLDVAPGQSVRLQTALARSGGQLAAASGAPAGGQIDIPVSYPHLARDVRPGGRILIDDGLIELTVTRIAGGAVECLVVTGGRITSHKGINLPGTNVSAPTLTDKDREDIRFGVAAGVDYVALSFVRGPEDIAAAKQLVAACGRDVPIIAKIERVEAVNALPAILDAADGVMIARGDLGVEMGAEAVPVLQKRIIVEANHRRRLVITATQMLESMTQRASPTRAEASDVANAVFDGTDAVMLSAETAIGRYPVETVRVMDRIVRAAEEGIAASASRRRDADGDARSCSEAICTAASTAASAITASAIVAFSELGSTARLISKQRPVAPIIAFTPFEPIRQRMALYWGVTPHCMHQIAQTDERVHEAERRLKAEGIVKPGERIVILSGTRIGQPGGTNLMKLHEVP</sequence>
<dbReference type="GO" id="GO:0004743">
    <property type="term" value="F:pyruvate kinase activity"/>
    <property type="evidence" value="ECO:0007669"/>
    <property type="project" value="UniProtKB-UniRule"/>
</dbReference>
<dbReference type="Pfam" id="PF02887">
    <property type="entry name" value="PK_C"/>
    <property type="match status" value="1"/>
</dbReference>
<reference evidence="17 18" key="1">
    <citation type="submission" date="2017-03" db="EMBL/GenBank/DDBJ databases">
        <authorList>
            <person name="Afonso C.L."/>
            <person name="Miller P.J."/>
            <person name="Scott M.A."/>
            <person name="Spackman E."/>
            <person name="Goraichik I."/>
            <person name="Dimitrov K.M."/>
            <person name="Suarez D.L."/>
            <person name="Swayne D.E."/>
        </authorList>
    </citation>
    <scope>NUCLEOTIDE SEQUENCE [LARGE SCALE GENOMIC DNA]</scope>
    <source>
        <strain evidence="17">Genome sequencing of Nitrospira japonica strain NJ11</strain>
    </source>
</reference>
<keyword evidence="10 14" id="KW-0460">Magnesium</keyword>
<proteinExistence type="inferred from homology"/>
<name>A0A1W1I243_9BACT</name>
<evidence type="ECO:0000256" key="7">
    <source>
        <dbReference type="ARBA" id="ARBA00022741"/>
    </source>
</evidence>
<keyword evidence="12 17" id="KW-0670">Pyruvate</keyword>
<comment type="pathway">
    <text evidence="2 14">Carbohydrate degradation; glycolysis; pyruvate from D-glyceraldehyde 3-phosphate: step 5/5.</text>
</comment>
<evidence type="ECO:0000256" key="2">
    <source>
        <dbReference type="ARBA" id="ARBA00004997"/>
    </source>
</evidence>
<comment type="catalytic activity">
    <reaction evidence="14">
        <text>pyruvate + ATP = phosphoenolpyruvate + ADP + H(+)</text>
        <dbReference type="Rhea" id="RHEA:18157"/>
        <dbReference type="ChEBI" id="CHEBI:15361"/>
        <dbReference type="ChEBI" id="CHEBI:15378"/>
        <dbReference type="ChEBI" id="CHEBI:30616"/>
        <dbReference type="ChEBI" id="CHEBI:58702"/>
        <dbReference type="ChEBI" id="CHEBI:456216"/>
        <dbReference type="EC" id="2.7.1.40"/>
    </reaction>
</comment>
<dbReference type="Gene3D" id="3.40.1380.20">
    <property type="entry name" value="Pyruvate kinase, C-terminal domain"/>
    <property type="match status" value="1"/>
</dbReference>
<dbReference type="InterPro" id="IPR015813">
    <property type="entry name" value="Pyrv/PenolPyrv_kinase-like_dom"/>
</dbReference>
<keyword evidence="11 14" id="KW-0324">Glycolysis</keyword>
<dbReference type="GO" id="GO:0030955">
    <property type="term" value="F:potassium ion binding"/>
    <property type="evidence" value="ECO:0007669"/>
    <property type="project" value="UniProtKB-UniRule"/>
</dbReference>
<dbReference type="AlphaFoldDB" id="A0A1W1I243"/>
<keyword evidence="5 14" id="KW-0808">Transferase</keyword>
<keyword evidence="18" id="KW-1185">Reference proteome</keyword>
<dbReference type="RefSeq" id="WP_080885666.1">
    <property type="nucleotide sequence ID" value="NZ_LT828648.1"/>
</dbReference>
<evidence type="ECO:0000256" key="13">
    <source>
        <dbReference type="NCBIfam" id="TIGR01064"/>
    </source>
</evidence>
<dbReference type="Pfam" id="PF00224">
    <property type="entry name" value="PK"/>
    <property type="match status" value="1"/>
</dbReference>
<dbReference type="GO" id="GO:0016301">
    <property type="term" value="F:kinase activity"/>
    <property type="evidence" value="ECO:0007669"/>
    <property type="project" value="UniProtKB-KW"/>
</dbReference>
<evidence type="ECO:0000259" key="15">
    <source>
        <dbReference type="Pfam" id="PF00224"/>
    </source>
</evidence>
<organism evidence="17 18">
    <name type="scientific">Nitrospira japonica</name>
    <dbReference type="NCBI Taxonomy" id="1325564"/>
    <lineage>
        <taxon>Bacteria</taxon>
        <taxon>Pseudomonadati</taxon>
        <taxon>Nitrospirota</taxon>
        <taxon>Nitrospiria</taxon>
        <taxon>Nitrospirales</taxon>
        <taxon>Nitrospiraceae</taxon>
        <taxon>Nitrospira</taxon>
    </lineage>
</organism>
<evidence type="ECO:0000256" key="5">
    <source>
        <dbReference type="ARBA" id="ARBA00022679"/>
    </source>
</evidence>
<keyword evidence="9" id="KW-0067">ATP-binding</keyword>
<gene>
    <name evidence="17" type="primary">pyk</name>
    <name evidence="17" type="ORF">NSJP_0906</name>
</gene>
<keyword evidence="6" id="KW-0479">Metal-binding</keyword>
<dbReference type="NCBIfam" id="NF004491">
    <property type="entry name" value="PRK05826.1"/>
    <property type="match status" value="1"/>
</dbReference>
<feature type="domain" description="Pyruvate kinase barrel" evidence="15">
    <location>
        <begin position="1"/>
        <end position="335"/>
    </location>
</feature>
<keyword evidence="8 14" id="KW-0418">Kinase</keyword>
<dbReference type="SUPFAM" id="SSF50800">
    <property type="entry name" value="PK beta-barrel domain-like"/>
    <property type="match status" value="1"/>
</dbReference>
<evidence type="ECO:0000256" key="1">
    <source>
        <dbReference type="ARBA" id="ARBA00001958"/>
    </source>
</evidence>
<dbReference type="STRING" id="1325564.NSJP_0906"/>
<evidence type="ECO:0000313" key="18">
    <source>
        <dbReference type="Proteomes" id="UP000192042"/>
    </source>
</evidence>
<dbReference type="InterPro" id="IPR036918">
    <property type="entry name" value="Pyrv_Knase_C_sf"/>
</dbReference>
<evidence type="ECO:0000256" key="8">
    <source>
        <dbReference type="ARBA" id="ARBA00022777"/>
    </source>
</evidence>
<dbReference type="UniPathway" id="UPA00109">
    <property type="reaction ID" value="UER00188"/>
</dbReference>
<evidence type="ECO:0000256" key="3">
    <source>
        <dbReference type="ARBA" id="ARBA00008663"/>
    </source>
</evidence>
<dbReference type="SUPFAM" id="SSF51621">
    <property type="entry name" value="Phosphoenolpyruvate/pyruvate domain"/>
    <property type="match status" value="1"/>
</dbReference>
<dbReference type="Proteomes" id="UP000192042">
    <property type="component" value="Chromosome I"/>
</dbReference>
<dbReference type="InterPro" id="IPR015793">
    <property type="entry name" value="Pyrv_Knase_brl"/>
</dbReference>
<evidence type="ECO:0000256" key="11">
    <source>
        <dbReference type="ARBA" id="ARBA00023152"/>
    </source>
</evidence>